<evidence type="ECO:0000313" key="3">
    <source>
        <dbReference type="Proteomes" id="UP001497516"/>
    </source>
</evidence>
<dbReference type="PANTHER" id="PTHR35324:SF4">
    <property type="entry name" value="EXPRESSED PROTEIN"/>
    <property type="match status" value="1"/>
</dbReference>
<reference evidence="2 3" key="1">
    <citation type="submission" date="2024-04" db="EMBL/GenBank/DDBJ databases">
        <authorList>
            <person name="Fracassetti M."/>
        </authorList>
    </citation>
    <scope>NUCLEOTIDE SEQUENCE [LARGE SCALE GENOMIC DNA]</scope>
</reference>
<gene>
    <name evidence="2" type="ORF">LTRI10_LOCUS50320</name>
</gene>
<feature type="region of interest" description="Disordered" evidence="1">
    <location>
        <begin position="1"/>
        <end position="20"/>
    </location>
</feature>
<protein>
    <submittedName>
        <fullName evidence="2">Uncharacterized protein</fullName>
    </submittedName>
</protein>
<organism evidence="2 3">
    <name type="scientific">Linum trigynum</name>
    <dbReference type="NCBI Taxonomy" id="586398"/>
    <lineage>
        <taxon>Eukaryota</taxon>
        <taxon>Viridiplantae</taxon>
        <taxon>Streptophyta</taxon>
        <taxon>Embryophyta</taxon>
        <taxon>Tracheophyta</taxon>
        <taxon>Spermatophyta</taxon>
        <taxon>Magnoliopsida</taxon>
        <taxon>eudicotyledons</taxon>
        <taxon>Gunneridae</taxon>
        <taxon>Pentapetalae</taxon>
        <taxon>rosids</taxon>
        <taxon>fabids</taxon>
        <taxon>Malpighiales</taxon>
        <taxon>Linaceae</taxon>
        <taxon>Linum</taxon>
    </lineage>
</organism>
<sequence>MSSTVAKPQPTTDVDGRNPWEDYEAAEEVEGEGGVVLSAVTSQVCIRSPGDAAGTLNKEAVLRQIRQRKRMNRVRGAVHGLFGRLSRSNSNKDKPNGKPRTDGKSVSVKWADDAFAGP</sequence>
<feature type="region of interest" description="Disordered" evidence="1">
    <location>
        <begin position="76"/>
        <end position="118"/>
    </location>
</feature>
<evidence type="ECO:0000256" key="1">
    <source>
        <dbReference type="SAM" id="MobiDB-lite"/>
    </source>
</evidence>
<feature type="compositionally biased region" description="Basic and acidic residues" evidence="1">
    <location>
        <begin position="90"/>
        <end position="103"/>
    </location>
</feature>
<feature type="compositionally biased region" description="Polar residues" evidence="1">
    <location>
        <begin position="1"/>
        <end position="12"/>
    </location>
</feature>
<name>A0AAV2GKW3_9ROSI</name>
<keyword evidence="3" id="KW-1185">Reference proteome</keyword>
<proteinExistence type="predicted"/>
<evidence type="ECO:0000313" key="2">
    <source>
        <dbReference type="EMBL" id="CAL1410937.1"/>
    </source>
</evidence>
<dbReference type="Proteomes" id="UP001497516">
    <property type="component" value="Chromosome 9"/>
</dbReference>
<dbReference type="AlphaFoldDB" id="A0AAV2GKW3"/>
<dbReference type="PANTHER" id="PTHR35324">
    <property type="entry name" value="BNAA08G03750D PROTEIN"/>
    <property type="match status" value="1"/>
</dbReference>
<dbReference type="EMBL" id="OZ034822">
    <property type="protein sequence ID" value="CAL1410937.1"/>
    <property type="molecule type" value="Genomic_DNA"/>
</dbReference>
<accession>A0AAV2GKW3</accession>